<gene>
    <name evidence="1" type="ORF">BDV29DRAFT_124368</name>
</gene>
<evidence type="ECO:0000313" key="1">
    <source>
        <dbReference type="EMBL" id="KAB8074379.1"/>
    </source>
</evidence>
<protein>
    <submittedName>
        <fullName evidence="1">Uncharacterized protein</fullName>
    </submittedName>
</protein>
<accession>A0A5N5X1B7</accession>
<reference evidence="1 2" key="1">
    <citation type="submission" date="2019-04" db="EMBL/GenBank/DDBJ databases">
        <title>Friends and foes A comparative genomics study of 23 Aspergillus species from section Flavi.</title>
        <authorList>
            <consortium name="DOE Joint Genome Institute"/>
            <person name="Kjaerbolling I."/>
            <person name="Vesth T."/>
            <person name="Frisvad J.C."/>
            <person name="Nybo J.L."/>
            <person name="Theobald S."/>
            <person name="Kildgaard S."/>
            <person name="Isbrandt T."/>
            <person name="Kuo A."/>
            <person name="Sato A."/>
            <person name="Lyhne E.K."/>
            <person name="Kogle M.E."/>
            <person name="Wiebenga A."/>
            <person name="Kun R.S."/>
            <person name="Lubbers R.J."/>
            <person name="Makela M.R."/>
            <person name="Barry K."/>
            <person name="Chovatia M."/>
            <person name="Clum A."/>
            <person name="Daum C."/>
            <person name="Haridas S."/>
            <person name="He G."/>
            <person name="LaButti K."/>
            <person name="Lipzen A."/>
            <person name="Mondo S."/>
            <person name="Riley R."/>
            <person name="Salamov A."/>
            <person name="Simmons B.A."/>
            <person name="Magnuson J.K."/>
            <person name="Henrissat B."/>
            <person name="Mortensen U.H."/>
            <person name="Larsen T.O."/>
            <person name="Devries R.P."/>
            <person name="Grigoriev I.V."/>
            <person name="Machida M."/>
            <person name="Baker S.E."/>
            <person name="Andersen M.R."/>
        </authorList>
    </citation>
    <scope>NUCLEOTIDE SEQUENCE [LARGE SCALE GENOMIC DNA]</scope>
    <source>
        <strain evidence="1 2">CBS 151.66</strain>
    </source>
</reference>
<evidence type="ECO:0000313" key="2">
    <source>
        <dbReference type="Proteomes" id="UP000326565"/>
    </source>
</evidence>
<name>A0A5N5X1B7_9EURO</name>
<dbReference type="OrthoDB" id="4497709at2759"/>
<sequence>MPALSGLLTVIWHRPVHLFIMLFSRVTFAWANMFCFTKIGKASSSASGGAQPTAYQATNEIILKYANVSPMVQSNSGTMEVTAPSKPSLADLHAGQPIQDVVKADMDFGISSIRDYCGIEIRGGGHRMVFTTRFRKAPDEIHLISCPQVIHTGNLTPVNRESLRILLEAVSDRIAKEEWDKLKSRYNIIKKEWLIVSDTLEEQEISFITWFSKTRQRGRT</sequence>
<dbReference type="AlphaFoldDB" id="A0A5N5X1B7"/>
<organism evidence="1 2">
    <name type="scientific">Aspergillus leporis</name>
    <dbReference type="NCBI Taxonomy" id="41062"/>
    <lineage>
        <taxon>Eukaryota</taxon>
        <taxon>Fungi</taxon>
        <taxon>Dikarya</taxon>
        <taxon>Ascomycota</taxon>
        <taxon>Pezizomycotina</taxon>
        <taxon>Eurotiomycetes</taxon>
        <taxon>Eurotiomycetidae</taxon>
        <taxon>Eurotiales</taxon>
        <taxon>Aspergillaceae</taxon>
        <taxon>Aspergillus</taxon>
        <taxon>Aspergillus subgen. Circumdati</taxon>
    </lineage>
</organism>
<keyword evidence="2" id="KW-1185">Reference proteome</keyword>
<dbReference type="Proteomes" id="UP000326565">
    <property type="component" value="Unassembled WGS sequence"/>
</dbReference>
<proteinExistence type="predicted"/>
<dbReference type="EMBL" id="ML732211">
    <property type="protein sequence ID" value="KAB8074379.1"/>
    <property type="molecule type" value="Genomic_DNA"/>
</dbReference>